<feature type="compositionally biased region" description="Low complexity" evidence="10">
    <location>
        <begin position="34"/>
        <end position="43"/>
    </location>
</feature>
<evidence type="ECO:0000256" key="5">
    <source>
        <dbReference type="ARBA" id="ARBA00023077"/>
    </source>
</evidence>
<evidence type="ECO:0000256" key="10">
    <source>
        <dbReference type="SAM" id="MobiDB-lite"/>
    </source>
</evidence>
<dbReference type="InterPro" id="IPR039426">
    <property type="entry name" value="TonB-dep_rcpt-like"/>
</dbReference>
<keyword evidence="5 9" id="KW-0798">TonB box</keyword>
<keyword evidence="4 8" id="KW-0812">Transmembrane</keyword>
<name>Q092Q1_STIAD</name>
<dbReference type="AlphaFoldDB" id="Q092Q1"/>
<evidence type="ECO:0000256" key="3">
    <source>
        <dbReference type="ARBA" id="ARBA00022452"/>
    </source>
</evidence>
<dbReference type="PANTHER" id="PTHR47234">
    <property type="match status" value="1"/>
</dbReference>
<evidence type="ECO:0000256" key="1">
    <source>
        <dbReference type="ARBA" id="ARBA00004571"/>
    </source>
</evidence>
<dbReference type="GO" id="GO:0009279">
    <property type="term" value="C:cell outer membrane"/>
    <property type="evidence" value="ECO:0007669"/>
    <property type="project" value="UniProtKB-SubCell"/>
</dbReference>
<dbReference type="SUPFAM" id="SSF56935">
    <property type="entry name" value="Porins"/>
    <property type="match status" value="1"/>
</dbReference>
<evidence type="ECO:0000256" key="8">
    <source>
        <dbReference type="PROSITE-ProRule" id="PRU01360"/>
    </source>
</evidence>
<gene>
    <name evidence="13" type="ORF">STIAU_4264</name>
</gene>
<protein>
    <submittedName>
        <fullName evidence="13">TonB-dependent receptor</fullName>
    </submittedName>
</protein>
<dbReference type="Gene3D" id="2.170.130.10">
    <property type="entry name" value="TonB-dependent receptor, plug domain"/>
    <property type="match status" value="1"/>
</dbReference>
<organism evidence="13 14">
    <name type="scientific">Stigmatella aurantiaca (strain DW4/3-1)</name>
    <dbReference type="NCBI Taxonomy" id="378806"/>
    <lineage>
        <taxon>Bacteria</taxon>
        <taxon>Pseudomonadati</taxon>
        <taxon>Myxococcota</taxon>
        <taxon>Myxococcia</taxon>
        <taxon>Myxococcales</taxon>
        <taxon>Cystobacterineae</taxon>
        <taxon>Archangiaceae</taxon>
        <taxon>Stigmatella</taxon>
    </lineage>
</organism>
<dbReference type="Proteomes" id="UP000032702">
    <property type="component" value="Unassembled WGS sequence"/>
</dbReference>
<dbReference type="InterPro" id="IPR000531">
    <property type="entry name" value="Beta-barrel_TonB"/>
</dbReference>
<evidence type="ECO:0000259" key="12">
    <source>
        <dbReference type="Pfam" id="PF07715"/>
    </source>
</evidence>
<feature type="compositionally biased region" description="Pro residues" evidence="10">
    <location>
        <begin position="80"/>
        <end position="111"/>
    </location>
</feature>
<evidence type="ECO:0000256" key="9">
    <source>
        <dbReference type="RuleBase" id="RU003357"/>
    </source>
</evidence>
<feature type="region of interest" description="Disordered" evidence="10">
    <location>
        <begin position="73"/>
        <end position="153"/>
    </location>
</feature>
<evidence type="ECO:0000256" key="4">
    <source>
        <dbReference type="ARBA" id="ARBA00022692"/>
    </source>
</evidence>
<dbReference type="PANTHER" id="PTHR47234:SF2">
    <property type="entry name" value="TONB-DEPENDENT RECEPTOR"/>
    <property type="match status" value="1"/>
</dbReference>
<proteinExistence type="inferred from homology"/>
<feature type="region of interest" description="Disordered" evidence="10">
    <location>
        <begin position="34"/>
        <end position="55"/>
    </location>
</feature>
<keyword evidence="6 8" id="KW-0472">Membrane</keyword>
<evidence type="ECO:0000313" key="14">
    <source>
        <dbReference type="Proteomes" id="UP000032702"/>
    </source>
</evidence>
<dbReference type="Gene3D" id="2.40.170.20">
    <property type="entry name" value="TonB-dependent receptor, beta-barrel domain"/>
    <property type="match status" value="1"/>
</dbReference>
<dbReference type="Pfam" id="PF07715">
    <property type="entry name" value="Plug"/>
    <property type="match status" value="1"/>
</dbReference>
<evidence type="ECO:0000259" key="11">
    <source>
        <dbReference type="Pfam" id="PF00593"/>
    </source>
</evidence>
<evidence type="ECO:0000256" key="6">
    <source>
        <dbReference type="ARBA" id="ARBA00023136"/>
    </source>
</evidence>
<feature type="domain" description="TonB-dependent receptor-like beta-barrel" evidence="11">
    <location>
        <begin position="509"/>
        <end position="1026"/>
    </location>
</feature>
<accession>Q092Q1</accession>
<dbReference type="Pfam" id="PF00593">
    <property type="entry name" value="TonB_dep_Rec_b-barrel"/>
    <property type="match status" value="1"/>
</dbReference>
<keyword evidence="13" id="KW-0675">Receptor</keyword>
<keyword evidence="3 8" id="KW-1134">Transmembrane beta strand</keyword>
<feature type="domain" description="TonB-dependent receptor plug" evidence="12">
    <location>
        <begin position="171"/>
        <end position="282"/>
    </location>
</feature>
<feature type="compositionally biased region" description="Pro residues" evidence="10">
    <location>
        <begin position="118"/>
        <end position="137"/>
    </location>
</feature>
<evidence type="ECO:0000256" key="2">
    <source>
        <dbReference type="ARBA" id="ARBA00022448"/>
    </source>
</evidence>
<dbReference type="EMBL" id="AAMD01000049">
    <property type="protein sequence ID" value="EAU66693.1"/>
    <property type="molecule type" value="Genomic_DNA"/>
</dbReference>
<reference evidence="13 14" key="1">
    <citation type="submission" date="2006-04" db="EMBL/GenBank/DDBJ databases">
        <authorList>
            <person name="Nierman W.C."/>
        </authorList>
    </citation>
    <scope>NUCLEOTIDE SEQUENCE [LARGE SCALE GENOMIC DNA]</scope>
    <source>
        <strain evidence="13 14">DW4/3-1</strain>
    </source>
</reference>
<evidence type="ECO:0000313" key="13">
    <source>
        <dbReference type="EMBL" id="EAU66693.1"/>
    </source>
</evidence>
<sequence>MERLRGGLLQDRRGQDRPELLRGQYPVAAVLDPSAFSSTFPSSPRREKVQMPSNPRKTALALAVLVSGSAGIASAQEAAPPAPPAPPAVAAPPAPPPAPAEVPIEPPPPPDASSSAPGPAPVAIPPPPTPAAPPARPARPQAQRPAEEPPPEEYVEEIVVTGSRIPRKELTTAAPVTVLDKAQIEATGRTSIAEILQNLPEQSNAINTQYNNGGDGSSRVNLRGIGASRTLVLLNGRRHVAGGTGANSSVDLNAIPTVAIQRIEVLKDGGSAVYGSDAIGGVVNIITRQDYSGTELRAFTGISTKGDGLLYDLSLTTGQSTERGNILFSAGYYTQKDVFAGDRSYSLYDRAYNFNSRRITTSGSTTTPPGAIIEDSRDTGAGNAAWEGLSGSGSGAYYRGADGWRNFDTSGVTDAGGDLFNYQPDNYLVTPQERAHVYANGGLRLGAQTRAFFEATYVNRQSSQQLASEPLNTVGEGVVVSADNVYNPFNRNFNDVRRRLNEFGTRDYEQDINTFRVVTGLQGKLPEGLGFLEGWGWEASFNHGRTTGVELKEGNLRLSRLQSAVGPSFIDPASGAAVCGTPDAPIDGCVPLNLFGGEGTITPEMRDYLSYRGTRRGNTQQTVLSANLGGELFRLFPSARALGLALGYEHRREAGSNIPDPLTNSGDTTGNKIAATEGSYYVNEGYLELSIPVLGGTNSQTGDAYDIWEVSGAARAFNYNTFGSGATYKIGTRVSPIPDITLRSTYSTAFRAPAVNELYLGSTDSFDDVTDPCSGRTPGTEIDRRCTEAGVPADFEDARSQQRAVVGGNRDLEPEKAKILTVGAVFQPRWVKDLSATVDYYLVDVDEAIQSVGTSVILNNCYNNGTYCDRIVRLPGGLIDTISNPLSNVGGNTTSGIDISLRYQPQTPYGRFGFGIDATWLAKFEQEFSDGQIIDGKNNYDLELVLPDWKANFGVNWALDPISAGINVRWLNGYKECQANSCSVDEGEPAPLSRDVSSYYTVDLNAAYTWMTKVGNTTAQVGVNNVLNRAPVRLYAGFLADSDASTYDYMGRYFYARLSHEFY</sequence>
<evidence type="ECO:0000256" key="7">
    <source>
        <dbReference type="ARBA" id="ARBA00023237"/>
    </source>
</evidence>
<dbReference type="InterPro" id="IPR012910">
    <property type="entry name" value="Plug_dom"/>
</dbReference>
<comment type="subcellular location">
    <subcellularLocation>
        <location evidence="1 8">Cell outer membrane</location>
        <topology evidence="1 8">Multi-pass membrane protein</topology>
    </subcellularLocation>
</comment>
<comment type="similarity">
    <text evidence="8 9">Belongs to the TonB-dependent receptor family.</text>
</comment>
<dbReference type="InterPro" id="IPR036942">
    <property type="entry name" value="Beta-barrel_TonB_sf"/>
</dbReference>
<dbReference type="PATRIC" id="fig|378806.16.peg.5848"/>
<keyword evidence="2 8" id="KW-0813">Transport</keyword>
<comment type="caution">
    <text evidence="13">The sequence shown here is derived from an EMBL/GenBank/DDBJ whole genome shotgun (WGS) entry which is preliminary data.</text>
</comment>
<keyword evidence="7 8" id="KW-0998">Cell outer membrane</keyword>
<dbReference type="PROSITE" id="PS52016">
    <property type="entry name" value="TONB_DEPENDENT_REC_3"/>
    <property type="match status" value="1"/>
</dbReference>
<dbReference type="InterPro" id="IPR037066">
    <property type="entry name" value="Plug_dom_sf"/>
</dbReference>
<feature type="region of interest" description="Disordered" evidence="10">
    <location>
        <begin position="1"/>
        <end position="20"/>
    </location>
</feature>